<dbReference type="CDD" id="cd17325">
    <property type="entry name" value="MFS_MdtG_SLC18_like"/>
    <property type="match status" value="1"/>
</dbReference>
<gene>
    <name evidence="8" type="ORF">OnM2_055019</name>
</gene>
<evidence type="ECO:0000256" key="5">
    <source>
        <dbReference type="ARBA" id="ARBA00023136"/>
    </source>
</evidence>
<dbReference type="AlphaFoldDB" id="A0A420HRH2"/>
<keyword evidence="3 6" id="KW-0812">Transmembrane</keyword>
<feature type="transmembrane region" description="Helical" evidence="6">
    <location>
        <begin position="417"/>
        <end position="439"/>
    </location>
</feature>
<dbReference type="InterPro" id="IPR050930">
    <property type="entry name" value="MFS_Vesicular_Transporter"/>
</dbReference>
<feature type="transmembrane region" description="Helical" evidence="6">
    <location>
        <begin position="260"/>
        <end position="287"/>
    </location>
</feature>
<evidence type="ECO:0000256" key="4">
    <source>
        <dbReference type="ARBA" id="ARBA00022989"/>
    </source>
</evidence>
<comment type="caution">
    <text evidence="8">The sequence shown here is derived from an EMBL/GenBank/DDBJ whole genome shotgun (WGS) entry which is preliminary data.</text>
</comment>
<dbReference type="GO" id="GO:0016020">
    <property type="term" value="C:membrane"/>
    <property type="evidence" value="ECO:0007669"/>
    <property type="project" value="UniProtKB-SubCell"/>
</dbReference>
<organism evidence="8 9">
    <name type="scientific">Erysiphe neolycopersici</name>
    <dbReference type="NCBI Taxonomy" id="212602"/>
    <lineage>
        <taxon>Eukaryota</taxon>
        <taxon>Fungi</taxon>
        <taxon>Dikarya</taxon>
        <taxon>Ascomycota</taxon>
        <taxon>Pezizomycotina</taxon>
        <taxon>Leotiomycetes</taxon>
        <taxon>Erysiphales</taxon>
        <taxon>Erysiphaceae</taxon>
        <taxon>Erysiphe</taxon>
    </lineage>
</organism>
<dbReference type="STRING" id="212602.A0A420HRH2"/>
<reference evidence="8 9" key="1">
    <citation type="journal article" date="2018" name="BMC Genomics">
        <title>Comparative genome analyses reveal sequence features reflecting distinct modes of host-adaptation between dicot and monocot powdery mildew.</title>
        <authorList>
            <person name="Wu Y."/>
            <person name="Ma X."/>
            <person name="Pan Z."/>
            <person name="Kale S.D."/>
            <person name="Song Y."/>
            <person name="King H."/>
            <person name="Zhang Q."/>
            <person name="Presley C."/>
            <person name="Deng X."/>
            <person name="Wei C.I."/>
            <person name="Xiao S."/>
        </authorList>
    </citation>
    <scope>NUCLEOTIDE SEQUENCE [LARGE SCALE GENOMIC DNA]</scope>
    <source>
        <strain evidence="8">UMSG2</strain>
    </source>
</reference>
<dbReference type="OrthoDB" id="5086884at2759"/>
<dbReference type="EMBL" id="MCFK01005541">
    <property type="protein sequence ID" value="RKF59989.1"/>
    <property type="molecule type" value="Genomic_DNA"/>
</dbReference>
<keyword evidence="9" id="KW-1185">Reference proteome</keyword>
<dbReference type="InterPro" id="IPR011701">
    <property type="entry name" value="MFS"/>
</dbReference>
<comment type="subcellular location">
    <subcellularLocation>
        <location evidence="1">Membrane</location>
        <topology evidence="1">Multi-pass membrane protein</topology>
    </subcellularLocation>
</comment>
<accession>A0A420HRH2</accession>
<keyword evidence="5 6" id="KW-0472">Membrane</keyword>
<dbReference type="InterPro" id="IPR020846">
    <property type="entry name" value="MFS_dom"/>
</dbReference>
<sequence length="486" mass="52855">MPSKSSSPPFGIHWRSSSTFILGCVSIALFTDLFLYGIVVPLLPFILERRLHLPHSEIQEGISLLLAYYAGSSVISSIPVGYLTDNLPSCRLPFLIGLLSMFTSTLLLWLGQSWTILALARVFQGISASLVWTVSLTLVLSTVGNKRLGIALSSIFGFVSFGQLIAPVIGGVVYQHLGEGWVFSIGFILLFVDLVMRIFIVEKDAVKRNGWDKMSAPLPDDVVTSSETSPLISNENDSNADITKWKLPPNVSSWFSKFPILYLVATSPRILTSLLLCYTNAVTLAIFDATLPLQGLDLFSFSSRSTGLLFVPLVLPCIIISPVIGACVDRYGTKIPTVIGLLILTLPLILLSTVKAVPPGGEGYISEVAKFGTLLLVCGIGIASTGPESLIEQSYVIGNYEKSNPECFPHGAPYAQLYAITNMTFCLGLTLGPLVASFIKLNFGYIVMNYCLAAWCIIVSIVCLFFLGEKPQIWLKMSRREVQSSG</sequence>
<feature type="transmembrane region" description="Helical" evidence="6">
    <location>
        <begin position="122"/>
        <end position="143"/>
    </location>
</feature>
<name>A0A420HRH2_9PEZI</name>
<feature type="transmembrane region" description="Helical" evidence="6">
    <location>
        <begin position="335"/>
        <end position="357"/>
    </location>
</feature>
<evidence type="ECO:0000256" key="3">
    <source>
        <dbReference type="ARBA" id="ARBA00022692"/>
    </source>
</evidence>
<feature type="transmembrane region" description="Helical" evidence="6">
    <location>
        <begin position="66"/>
        <end position="85"/>
    </location>
</feature>
<evidence type="ECO:0000259" key="7">
    <source>
        <dbReference type="PROSITE" id="PS50850"/>
    </source>
</evidence>
<feature type="transmembrane region" description="Helical" evidence="6">
    <location>
        <begin position="445"/>
        <end position="467"/>
    </location>
</feature>
<keyword evidence="4 6" id="KW-1133">Transmembrane helix</keyword>
<evidence type="ECO:0000313" key="9">
    <source>
        <dbReference type="Proteomes" id="UP000286134"/>
    </source>
</evidence>
<proteinExistence type="predicted"/>
<dbReference type="InterPro" id="IPR036259">
    <property type="entry name" value="MFS_trans_sf"/>
</dbReference>
<feature type="transmembrane region" description="Helical" evidence="6">
    <location>
        <begin position="92"/>
        <end position="110"/>
    </location>
</feature>
<dbReference type="SUPFAM" id="SSF103473">
    <property type="entry name" value="MFS general substrate transporter"/>
    <property type="match status" value="1"/>
</dbReference>
<feature type="transmembrane region" description="Helical" evidence="6">
    <location>
        <begin position="307"/>
        <end position="328"/>
    </location>
</feature>
<protein>
    <submittedName>
        <fullName evidence="8">Putative MFS-type transporter C18.02</fullName>
    </submittedName>
</protein>
<evidence type="ECO:0000256" key="6">
    <source>
        <dbReference type="SAM" id="Phobius"/>
    </source>
</evidence>
<dbReference type="PANTHER" id="PTHR23506">
    <property type="entry name" value="GH10249P"/>
    <property type="match status" value="1"/>
</dbReference>
<keyword evidence="2" id="KW-0813">Transport</keyword>
<dbReference type="Proteomes" id="UP000286134">
    <property type="component" value="Unassembled WGS sequence"/>
</dbReference>
<dbReference type="Pfam" id="PF07690">
    <property type="entry name" value="MFS_1"/>
    <property type="match status" value="1"/>
</dbReference>
<evidence type="ECO:0000313" key="8">
    <source>
        <dbReference type="EMBL" id="RKF59989.1"/>
    </source>
</evidence>
<dbReference type="Gene3D" id="1.20.1250.20">
    <property type="entry name" value="MFS general substrate transporter like domains"/>
    <property type="match status" value="2"/>
</dbReference>
<dbReference type="GO" id="GO:0022857">
    <property type="term" value="F:transmembrane transporter activity"/>
    <property type="evidence" value="ECO:0007669"/>
    <property type="project" value="InterPro"/>
</dbReference>
<feature type="transmembrane region" description="Helical" evidence="6">
    <location>
        <begin position="150"/>
        <end position="174"/>
    </location>
</feature>
<dbReference type="PROSITE" id="PS50850">
    <property type="entry name" value="MFS"/>
    <property type="match status" value="1"/>
</dbReference>
<evidence type="ECO:0000256" key="2">
    <source>
        <dbReference type="ARBA" id="ARBA00022448"/>
    </source>
</evidence>
<feature type="domain" description="Major facilitator superfamily (MFS) profile" evidence="7">
    <location>
        <begin position="21"/>
        <end position="471"/>
    </location>
</feature>
<feature type="transmembrane region" description="Helical" evidence="6">
    <location>
        <begin position="20"/>
        <end position="46"/>
    </location>
</feature>
<dbReference type="PANTHER" id="PTHR23506:SF37">
    <property type="entry name" value="MAJOR FACILITATOR SUPERFAMILY (MFS) PROFILE DOMAIN-CONTAINING PROTEIN"/>
    <property type="match status" value="1"/>
</dbReference>
<evidence type="ECO:0000256" key="1">
    <source>
        <dbReference type="ARBA" id="ARBA00004141"/>
    </source>
</evidence>
<feature type="transmembrane region" description="Helical" evidence="6">
    <location>
        <begin position="180"/>
        <end position="200"/>
    </location>
</feature>